<dbReference type="EMBL" id="BQNB010015521">
    <property type="protein sequence ID" value="GJT40981.1"/>
    <property type="molecule type" value="Genomic_DNA"/>
</dbReference>
<accession>A0ABQ5DRS0</accession>
<reference evidence="2" key="2">
    <citation type="submission" date="2022-01" db="EMBL/GenBank/DDBJ databases">
        <authorList>
            <person name="Yamashiro T."/>
            <person name="Shiraishi A."/>
            <person name="Satake H."/>
            <person name="Nakayama K."/>
        </authorList>
    </citation>
    <scope>NUCLEOTIDE SEQUENCE</scope>
</reference>
<keyword evidence="1" id="KW-0175">Coiled coil</keyword>
<proteinExistence type="predicted"/>
<evidence type="ECO:0000313" key="3">
    <source>
        <dbReference type="Proteomes" id="UP001151760"/>
    </source>
</evidence>
<feature type="coiled-coil region" evidence="1">
    <location>
        <begin position="106"/>
        <end position="133"/>
    </location>
</feature>
<gene>
    <name evidence="2" type="ORF">Tco_0940846</name>
</gene>
<evidence type="ECO:0000256" key="1">
    <source>
        <dbReference type="SAM" id="Coils"/>
    </source>
</evidence>
<evidence type="ECO:0000313" key="2">
    <source>
        <dbReference type="EMBL" id="GJT40981.1"/>
    </source>
</evidence>
<name>A0ABQ5DRS0_9ASTR</name>
<organism evidence="2 3">
    <name type="scientific">Tanacetum coccineum</name>
    <dbReference type="NCBI Taxonomy" id="301880"/>
    <lineage>
        <taxon>Eukaryota</taxon>
        <taxon>Viridiplantae</taxon>
        <taxon>Streptophyta</taxon>
        <taxon>Embryophyta</taxon>
        <taxon>Tracheophyta</taxon>
        <taxon>Spermatophyta</taxon>
        <taxon>Magnoliopsida</taxon>
        <taxon>eudicotyledons</taxon>
        <taxon>Gunneridae</taxon>
        <taxon>Pentapetalae</taxon>
        <taxon>asterids</taxon>
        <taxon>campanulids</taxon>
        <taxon>Asterales</taxon>
        <taxon>Asteraceae</taxon>
        <taxon>Asteroideae</taxon>
        <taxon>Anthemideae</taxon>
        <taxon>Anthemidinae</taxon>
        <taxon>Tanacetum</taxon>
    </lineage>
</organism>
<keyword evidence="3" id="KW-1185">Reference proteome</keyword>
<comment type="caution">
    <text evidence="2">The sequence shown here is derived from an EMBL/GenBank/DDBJ whole genome shotgun (WGS) entry which is preliminary data.</text>
</comment>
<reference evidence="2" key="1">
    <citation type="journal article" date="2022" name="Int. J. Mol. Sci.">
        <title>Draft Genome of Tanacetum Coccineum: Genomic Comparison of Closely Related Tanacetum-Family Plants.</title>
        <authorList>
            <person name="Yamashiro T."/>
            <person name="Shiraishi A."/>
            <person name="Nakayama K."/>
            <person name="Satake H."/>
        </authorList>
    </citation>
    <scope>NUCLEOTIDE SEQUENCE</scope>
</reference>
<dbReference type="Proteomes" id="UP001151760">
    <property type="component" value="Unassembled WGS sequence"/>
</dbReference>
<protein>
    <submittedName>
        <fullName evidence="2">Uncharacterized protein</fullName>
    </submittedName>
</protein>
<sequence length="177" mass="20160">MVINMVTWQENVGLLKIRNRGGDSNIITMNMETPTENALDALDELEGRLEQQLRKSILKTCIDAIHLRNSSEIREARLAHYKKNEVVFEESISVLKLEVKLRDTTLVENKKKLEKEEKERDELKLTLEKFQNSSKSLDNLLESQVIDKFKTGLGYNAASSTAASPAVESFMNSFENV</sequence>